<accession>A0A7K1KQG9</accession>
<evidence type="ECO:0000313" key="2">
    <source>
        <dbReference type="Proteomes" id="UP000461162"/>
    </source>
</evidence>
<organism evidence="1 2">
    <name type="scientific">Pseudodesulfovibrio alkaliphilus</name>
    <dbReference type="NCBI Taxonomy" id="2661613"/>
    <lineage>
        <taxon>Bacteria</taxon>
        <taxon>Pseudomonadati</taxon>
        <taxon>Thermodesulfobacteriota</taxon>
        <taxon>Desulfovibrionia</taxon>
        <taxon>Desulfovibrionales</taxon>
        <taxon>Desulfovibrionaceae</taxon>
    </lineage>
</organism>
<reference evidence="1 2" key="1">
    <citation type="submission" date="2019-11" db="EMBL/GenBank/DDBJ databases">
        <title>Pseudodesulfovibrio alkaliphilus, sp. nov., an alkaliphilic sulfate-reducing bacteria from mud volcano of Taman peninsula, Russia.</title>
        <authorList>
            <person name="Frolova A."/>
            <person name="Merkel A.Y."/>
            <person name="Slobodkin A.I."/>
        </authorList>
    </citation>
    <scope>NUCLEOTIDE SEQUENCE [LARGE SCALE GENOMIC DNA]</scope>
    <source>
        <strain evidence="1 2">F-1</strain>
    </source>
</reference>
<dbReference type="Proteomes" id="UP000461162">
    <property type="component" value="Unassembled WGS sequence"/>
</dbReference>
<protein>
    <submittedName>
        <fullName evidence="1">Uncharacterized protein</fullName>
    </submittedName>
</protein>
<gene>
    <name evidence="1" type="ORF">GKC30_11905</name>
</gene>
<proteinExistence type="predicted"/>
<dbReference type="RefSeq" id="WP_155934957.1">
    <property type="nucleotide sequence ID" value="NZ_WODC01000008.1"/>
</dbReference>
<comment type="caution">
    <text evidence="1">The sequence shown here is derived from an EMBL/GenBank/DDBJ whole genome shotgun (WGS) entry which is preliminary data.</text>
</comment>
<sequence>MDIDIISPQSPPPVAQAHTLFMVVKSFKGRRDVSVHLFRGRWSETEEAALPWSELLDGTVPRPGEAARRVVMEAFTDAERDRIVDYLKAQYSTRLAAIRSAPLSFPVPAGLCGLSEAQPGKSVGFIEFEKIPSYLLDIPLRGFFDLSQHPPIVQE</sequence>
<keyword evidence="2" id="KW-1185">Reference proteome</keyword>
<name>A0A7K1KQG9_9BACT</name>
<evidence type="ECO:0000313" key="1">
    <source>
        <dbReference type="EMBL" id="MUM78339.1"/>
    </source>
</evidence>
<dbReference type="AlphaFoldDB" id="A0A7K1KQG9"/>
<dbReference type="EMBL" id="WODC01000008">
    <property type="protein sequence ID" value="MUM78339.1"/>
    <property type="molecule type" value="Genomic_DNA"/>
</dbReference>